<proteinExistence type="predicted"/>
<name>A0A5J4SYB2_9ZZZZ</name>
<organism evidence="1">
    <name type="scientific">termite gut metagenome</name>
    <dbReference type="NCBI Taxonomy" id="433724"/>
    <lineage>
        <taxon>unclassified sequences</taxon>
        <taxon>metagenomes</taxon>
        <taxon>organismal metagenomes</taxon>
    </lineage>
</organism>
<evidence type="ECO:0008006" key="2">
    <source>
        <dbReference type="Google" id="ProtNLM"/>
    </source>
</evidence>
<comment type="caution">
    <text evidence="1">The sequence shown here is derived from an EMBL/GenBank/DDBJ whole genome shotgun (WGS) entry which is preliminary data.</text>
</comment>
<accession>A0A5J4SYB2</accession>
<sequence length="1426" mass="159146">MAITIYKSNGEIRTVISPSDNSTHRRAIMEENVLNLSFTLFEYVGLEVNDYTLFEEERFVLLTEYRPKKKSTVEYQYDVRFYGIESELKKALVIFEEETSFSLDDTPAVHLQLIVDNINRIKNSNAWTIGQVVSSVRKTVVYDTVNCFDALKKLAETYETEWWVEGTTLNLSRCEHGALLELGYRQGLKSLLKDENEHAFFFTRLYPLGSTRNIDRAAYGSKRLHLPDNARYVEQNTQLGIVEYSEEAAFKDIYPRRVGTVNRVRTEEVTGEDGNPFTIYYFSDPELTFNPNDYEIAGLVKHIVFESGELNGRDFEVNWNASKSEFEIITQFPEAGMQLPGAGGVMIPKTGDKYVLYNLRMPDAYYALAEQELAEAVTDFLQKYSMDTAVYKSASDYVYFLENNIRPVIGQRVKLISPEYFTAGSRESRIVSVSRKLSNPPDAEIEFSNALSSGRLTQLENNVVDIQTAFKEQLDKTLFQILKSWDSADPTEYNVLSALRTIRLVGNSILKLAQEINESFLHKNQEDTAKELINFLEGIDVEGEAATDRLFVRENAYFKDTLSSQGFVSGFLSGKGWAMLWKEFLNAAGVKEKKATLELDEITVRGAMRVYELIISQLLGENGTRIITDMMRVSRIEPENKKIYLDTEKGVLYNPFREGDVLMVQHFSGAPAQGSEYSVVKQYELTVSGAGLGVGGEAREDWIVYSAFVGNISDVAARDVLTRVDSLTNPDRKGIIKETSVEPGSPYLDVLYGMKTDPDSLKLRLGKLSGIITYLWGQLQGYGLYAENVYLTGSFRLANGEDVRTRFEVLEGKLQSAMQSTYALMDEDNFLTNSVFKNDMVGWERSNDIYLFTINDLPLDLISGFYSQKNTVADVASWDGRFMLRIKENSILQRNNFVKKPEPESVLYLSVKYHCEADGQLTAGFVNTPLYINTPVTASQGYHTVEVSAEWIGTGDFTLGFTGDIYIEQLALTNHPLEDYQKQVSTLFEQTDLYIKSVATEVNNIDKTIKEAGWITTATGNTLWATISTVNGLGDRVTTAESSLTVNANAISAVATRVHTTESEIEVIQSTIESAGWITTATGNTLWATISTVNGLGNRVTTAESNLTVNANAISAVAMRVDTTENTIGGIQNTISTAGWITTADGNTLWAKKSLENGSEIVSYINQDANTITIKASKIDLEGGVVVKGTIRNPFVRNDETICIGGSGGVLNLKKYDNVVAIQEGSWNVPINLPWDIEQSGRRTCIVNYKWGSTTSSGAMTISAPTGKYFYEDGISKNTLSFSREVVELLGYGDNSTFYGWIVVNRLDIMTNSKHGSNQKYLAQGTVTVIKSGSNTYTSVKYKTFDGSTLSVSRLGVGQYKVQHNLGSFNYTVMLTGFFSSIDGTEIWGTIYTIESNSFTVYTQDDTTQNEGSFNFQMISTADWTS</sequence>
<protein>
    <recommendedName>
        <fullName evidence="2">Prophage tail endopeptidase domain-containing protein</fullName>
    </recommendedName>
</protein>
<evidence type="ECO:0000313" key="1">
    <source>
        <dbReference type="EMBL" id="KAA6351219.1"/>
    </source>
</evidence>
<dbReference type="EMBL" id="SNRY01000016">
    <property type="protein sequence ID" value="KAA6351219.1"/>
    <property type="molecule type" value="Genomic_DNA"/>
</dbReference>
<gene>
    <name evidence="1" type="ORF">EZS27_001365</name>
</gene>
<reference evidence="1" key="1">
    <citation type="submission" date="2019-03" db="EMBL/GenBank/DDBJ databases">
        <title>Single cell metagenomics reveals metabolic interactions within the superorganism composed of flagellate Streblomastix strix and complex community of Bacteroidetes bacteria on its surface.</title>
        <authorList>
            <person name="Treitli S.C."/>
            <person name="Kolisko M."/>
            <person name="Husnik F."/>
            <person name="Keeling P."/>
            <person name="Hampl V."/>
        </authorList>
    </citation>
    <scope>NUCLEOTIDE SEQUENCE</scope>
    <source>
        <strain evidence="1">STM</strain>
    </source>
</reference>